<evidence type="ECO:0000259" key="1">
    <source>
        <dbReference type="Pfam" id="PF06634"/>
    </source>
</evidence>
<sequence>MGERFLIEQALPIAALSQEARREKAIRHGHISTLHVWWARRPLVVARAAVLGALLTEEAEVDERFLLNLCRWEVHDGDPGGRYLLERARTLIRRRFGDRPPKVLDSFAGGGSIPLEALRLGAGAYAMEYNPVAYLILKATVEYPQRFGQKLTREVKRFGEWVLERAKRELAEFYPPLAGETPIAYIWSRTIRCPNPSCGAEIPLFRQFWLARKGNKKVALKPIPNRKTKRVDFVIVQGGAVDFDPAKGTVSRGNAVCLLCGTSVKDDYVKAEAQAGRMGHRLVAVVTTRGRGQGRNYRLATEEDHAAFRRAEEALKNLVQTPSPWAFGLSWVPEEPMLPSIGNNFTVSGEYPYGIRR</sequence>
<dbReference type="AlphaFoldDB" id="A0A7V3YLI1"/>
<dbReference type="EMBL" id="DTEN01000165">
    <property type="protein sequence ID" value="HGI74863.1"/>
    <property type="molecule type" value="Genomic_DNA"/>
</dbReference>
<accession>A0A7V3YLI1</accession>
<evidence type="ECO:0000313" key="2">
    <source>
        <dbReference type="EMBL" id="HGI74863.1"/>
    </source>
</evidence>
<dbReference type="InterPro" id="IPR029063">
    <property type="entry name" value="SAM-dependent_MTases_sf"/>
</dbReference>
<gene>
    <name evidence="2" type="ORF">ENU96_04210</name>
</gene>
<dbReference type="Pfam" id="PF06634">
    <property type="entry name" value="DUF1156"/>
    <property type="match status" value="1"/>
</dbReference>
<organism evidence="2">
    <name type="scientific">Candidatus Caldatribacterium californiense</name>
    <dbReference type="NCBI Taxonomy" id="1454726"/>
    <lineage>
        <taxon>Bacteria</taxon>
        <taxon>Pseudomonadati</taxon>
        <taxon>Atribacterota</taxon>
        <taxon>Atribacteria</taxon>
        <taxon>Atribacterales</taxon>
        <taxon>Candidatus Caldatribacteriaceae</taxon>
        <taxon>Candidatus Caldatribacterium</taxon>
    </lineage>
</organism>
<feature type="domain" description="DUF1156" evidence="1">
    <location>
        <begin position="10"/>
        <end position="57"/>
    </location>
</feature>
<reference evidence="2" key="1">
    <citation type="journal article" date="2020" name="mSystems">
        <title>Genome- and Community-Level Interaction Insights into Carbon Utilization and Element Cycling Functions of Hydrothermarchaeota in Hydrothermal Sediment.</title>
        <authorList>
            <person name="Zhou Z."/>
            <person name="Liu Y."/>
            <person name="Xu W."/>
            <person name="Pan J."/>
            <person name="Luo Z.H."/>
            <person name="Li M."/>
        </authorList>
    </citation>
    <scope>NUCLEOTIDE SEQUENCE [LARGE SCALE GENOMIC DNA]</scope>
    <source>
        <strain evidence="2">SpSt-716</strain>
    </source>
</reference>
<dbReference type="SUPFAM" id="SSF53335">
    <property type="entry name" value="S-adenosyl-L-methionine-dependent methyltransferases"/>
    <property type="match status" value="1"/>
</dbReference>
<proteinExistence type="predicted"/>
<dbReference type="InterPro" id="IPR009537">
    <property type="entry name" value="DUF1156"/>
</dbReference>
<comment type="caution">
    <text evidence="2">The sequence shown here is derived from an EMBL/GenBank/DDBJ whole genome shotgun (WGS) entry which is preliminary data.</text>
</comment>
<protein>
    <submittedName>
        <fullName evidence="2">DUF1156 domain-containing protein</fullName>
    </submittedName>
</protein>
<name>A0A7V3YLI1_9BACT</name>